<feature type="transmembrane region" description="Helical" evidence="8">
    <location>
        <begin position="31"/>
        <end position="54"/>
    </location>
</feature>
<feature type="transmembrane region" description="Helical" evidence="8">
    <location>
        <begin position="99"/>
        <end position="117"/>
    </location>
</feature>
<evidence type="ECO:0000256" key="3">
    <source>
        <dbReference type="ARBA" id="ARBA00022448"/>
    </source>
</evidence>
<gene>
    <name evidence="9" type="ORF">PAI11_16550</name>
</gene>
<feature type="transmembrane region" description="Helical" evidence="8">
    <location>
        <begin position="202"/>
        <end position="220"/>
    </location>
</feature>
<dbReference type="PANTHER" id="PTHR30269:SF0">
    <property type="entry name" value="MEMBRANE TRANSPORTER PROTEIN YFCA-RELATED"/>
    <property type="match status" value="1"/>
</dbReference>
<dbReference type="GO" id="GO:0005886">
    <property type="term" value="C:plasma membrane"/>
    <property type="evidence" value="ECO:0007669"/>
    <property type="project" value="UniProtKB-SubCell"/>
</dbReference>
<evidence type="ECO:0000256" key="6">
    <source>
        <dbReference type="ARBA" id="ARBA00022989"/>
    </source>
</evidence>
<evidence type="ECO:0000256" key="2">
    <source>
        <dbReference type="ARBA" id="ARBA00009142"/>
    </source>
</evidence>
<comment type="caution">
    <text evidence="9">The sequence shown here is derived from an EMBL/GenBank/DDBJ whole genome shotgun (WGS) entry which is preliminary data.</text>
</comment>
<keyword evidence="5 8" id="KW-0812">Transmembrane</keyword>
<evidence type="ECO:0000313" key="9">
    <source>
        <dbReference type="EMBL" id="EHN11470.1"/>
    </source>
</evidence>
<dbReference type="OrthoDB" id="3782574at2"/>
<dbReference type="AlphaFoldDB" id="H0E4C5"/>
<keyword evidence="3" id="KW-0813">Transport</keyword>
<sequence>MSAVEIAVVLLAGVAAGGINAIVGSGSLVTFPALLAVGFPAVTANVSNTVGLVFGNVSAVWGYRRELRGQWRRIALMAVWTALGAATGGALLLVLPEGVFDAVVPLLILLAVALMALRPAPEQTTAVLTSRRILVLGATAYGVGVYGGYFGAAQGVILLAALRLLLPERLQRLNGLKNALVGTANGVAAIGFALFADVAWDAAGLVALGSTIGAALGASYGRRIPDATLRVVVVVGGTIVAGVLLVRLVT</sequence>
<dbReference type="PANTHER" id="PTHR30269">
    <property type="entry name" value="TRANSMEMBRANE PROTEIN YFCA"/>
    <property type="match status" value="1"/>
</dbReference>
<evidence type="ECO:0000256" key="8">
    <source>
        <dbReference type="RuleBase" id="RU363041"/>
    </source>
</evidence>
<evidence type="ECO:0000256" key="4">
    <source>
        <dbReference type="ARBA" id="ARBA00022475"/>
    </source>
</evidence>
<organism evidence="9 10">
    <name type="scientific">Patulibacter medicamentivorans</name>
    <dbReference type="NCBI Taxonomy" id="1097667"/>
    <lineage>
        <taxon>Bacteria</taxon>
        <taxon>Bacillati</taxon>
        <taxon>Actinomycetota</taxon>
        <taxon>Thermoleophilia</taxon>
        <taxon>Solirubrobacterales</taxon>
        <taxon>Patulibacteraceae</taxon>
        <taxon>Patulibacter</taxon>
    </lineage>
</organism>
<keyword evidence="6 8" id="KW-1133">Transmembrane helix</keyword>
<protein>
    <recommendedName>
        <fullName evidence="8">Probable membrane transporter protein</fullName>
    </recommendedName>
</protein>
<keyword evidence="4 8" id="KW-1003">Cell membrane</keyword>
<dbReference type="RefSeq" id="WP_007573174.1">
    <property type="nucleotide sequence ID" value="NZ_AGUD01000101.1"/>
</dbReference>
<evidence type="ECO:0000256" key="7">
    <source>
        <dbReference type="ARBA" id="ARBA00023136"/>
    </source>
</evidence>
<dbReference type="Pfam" id="PF01925">
    <property type="entry name" value="TauE"/>
    <property type="match status" value="1"/>
</dbReference>
<dbReference type="Proteomes" id="UP000005143">
    <property type="component" value="Unassembled WGS sequence"/>
</dbReference>
<comment type="subcellular location">
    <subcellularLocation>
        <location evidence="1 8">Cell membrane</location>
        <topology evidence="1 8">Multi-pass membrane protein</topology>
    </subcellularLocation>
</comment>
<dbReference type="InterPro" id="IPR002781">
    <property type="entry name" value="TM_pro_TauE-like"/>
</dbReference>
<accession>H0E4C5</accession>
<dbReference type="InterPro" id="IPR052017">
    <property type="entry name" value="TSUP"/>
</dbReference>
<proteinExistence type="inferred from homology"/>
<name>H0E4C5_9ACTN</name>
<evidence type="ECO:0000256" key="1">
    <source>
        <dbReference type="ARBA" id="ARBA00004651"/>
    </source>
</evidence>
<reference evidence="9 10" key="1">
    <citation type="journal article" date="2013" name="Biodegradation">
        <title>Quantitative proteomic analysis of ibuprofen-degrading Patulibacter sp. strain I11.</title>
        <authorList>
            <person name="Almeida B."/>
            <person name="Kjeldal H."/>
            <person name="Lolas I."/>
            <person name="Knudsen A.D."/>
            <person name="Carvalho G."/>
            <person name="Nielsen K.L."/>
            <person name="Barreto Crespo M.T."/>
            <person name="Stensballe A."/>
            <person name="Nielsen J.L."/>
        </authorList>
    </citation>
    <scope>NUCLEOTIDE SEQUENCE [LARGE SCALE GENOMIC DNA]</scope>
    <source>
        <strain evidence="9 10">I11</strain>
    </source>
</reference>
<evidence type="ECO:0000313" key="10">
    <source>
        <dbReference type="Proteomes" id="UP000005143"/>
    </source>
</evidence>
<dbReference type="EMBL" id="AGUD01000101">
    <property type="protein sequence ID" value="EHN11470.1"/>
    <property type="molecule type" value="Genomic_DNA"/>
</dbReference>
<dbReference type="PATRIC" id="fig|1097667.3.peg.1639"/>
<comment type="similarity">
    <text evidence="2 8">Belongs to the 4-toluene sulfonate uptake permease (TSUP) (TC 2.A.102) family.</text>
</comment>
<feature type="transmembrane region" description="Helical" evidence="8">
    <location>
        <begin position="74"/>
        <end position="93"/>
    </location>
</feature>
<feature type="transmembrane region" description="Helical" evidence="8">
    <location>
        <begin position="227"/>
        <end position="249"/>
    </location>
</feature>
<evidence type="ECO:0000256" key="5">
    <source>
        <dbReference type="ARBA" id="ARBA00022692"/>
    </source>
</evidence>
<keyword evidence="7 8" id="KW-0472">Membrane</keyword>
<keyword evidence="10" id="KW-1185">Reference proteome</keyword>